<dbReference type="SUPFAM" id="SSF53474">
    <property type="entry name" value="alpha/beta-Hydrolases"/>
    <property type="match status" value="1"/>
</dbReference>
<sequence length="393" mass="41948">MSETAAAGAGSWGKRPFTTGIESSGAHPVEFRFSPARNGNRRLFVVFANFAAPQDYGFSNGVLDELGANVLWIRDQFEGQRSYYLCKDMDFSLERSVQALIGNVMKALDLTPDDCTLMGVSKGGSAALYFGLTYGYRDVIAIAPQFAVGTYVHEIHPKVARFMTGGTPAPEAVRRLDALLPGTVRATAHKDTNVYLVSSVQDEQYTTQVEPFIGLFDDYDNFNFILSDSPFIADHTEVTRRNLPAVMGIAALLAEGVAPRLGQVRNGFEEPGRDTSGIDAFLTSTPLVREGFPAPTIVAPAPGRTVSDGAAIRFEGTAPGAVRVSLWEDGTFLANRPVGADGSWSWSPATLWGEGPHTVRVYAVDARGLQSPRTACGFRVAAGAGAAAQAAAA</sequence>
<evidence type="ECO:0000313" key="1">
    <source>
        <dbReference type="EMBL" id="MFC7304269.1"/>
    </source>
</evidence>
<name>A0ABW2JDZ9_9ACTN</name>
<keyword evidence="2" id="KW-1185">Reference proteome</keyword>
<organism evidence="1 2">
    <name type="scientific">Streptomyces monticola</name>
    <dbReference type="NCBI Taxonomy" id="2666263"/>
    <lineage>
        <taxon>Bacteria</taxon>
        <taxon>Bacillati</taxon>
        <taxon>Actinomycetota</taxon>
        <taxon>Actinomycetes</taxon>
        <taxon>Kitasatosporales</taxon>
        <taxon>Streptomycetaceae</taxon>
        <taxon>Streptomyces</taxon>
    </lineage>
</organism>
<evidence type="ECO:0000313" key="2">
    <source>
        <dbReference type="Proteomes" id="UP001596523"/>
    </source>
</evidence>
<dbReference type="Proteomes" id="UP001596523">
    <property type="component" value="Unassembled WGS sequence"/>
</dbReference>
<dbReference type="InterPro" id="IPR029058">
    <property type="entry name" value="AB_hydrolase_fold"/>
</dbReference>
<reference evidence="2" key="1">
    <citation type="journal article" date="2019" name="Int. J. Syst. Evol. Microbiol.">
        <title>The Global Catalogue of Microorganisms (GCM) 10K type strain sequencing project: providing services to taxonomists for standard genome sequencing and annotation.</title>
        <authorList>
            <consortium name="The Broad Institute Genomics Platform"/>
            <consortium name="The Broad Institute Genome Sequencing Center for Infectious Disease"/>
            <person name="Wu L."/>
            <person name="Ma J."/>
        </authorList>
    </citation>
    <scope>NUCLEOTIDE SEQUENCE [LARGE SCALE GENOMIC DNA]</scope>
    <source>
        <strain evidence="2">SYNS20</strain>
    </source>
</reference>
<proteinExistence type="predicted"/>
<comment type="caution">
    <text evidence="1">The sequence shown here is derived from an EMBL/GenBank/DDBJ whole genome shotgun (WGS) entry which is preliminary data.</text>
</comment>
<dbReference type="EMBL" id="JBHTCF010000003">
    <property type="protein sequence ID" value="MFC7304269.1"/>
    <property type="molecule type" value="Genomic_DNA"/>
</dbReference>
<protein>
    <submittedName>
        <fullName evidence="1">Ig-like domain-containing protein</fullName>
    </submittedName>
</protein>
<gene>
    <name evidence="1" type="ORF">ACFQVC_08610</name>
</gene>
<dbReference type="Gene3D" id="2.60.40.10">
    <property type="entry name" value="Immunoglobulins"/>
    <property type="match status" value="1"/>
</dbReference>
<dbReference type="InterPro" id="IPR013783">
    <property type="entry name" value="Ig-like_fold"/>
</dbReference>
<accession>A0ABW2JDZ9</accession>
<dbReference type="RefSeq" id="WP_381828450.1">
    <property type="nucleotide sequence ID" value="NZ_JBHTCF010000003.1"/>
</dbReference>